<dbReference type="OrthoDB" id="2580323at2759"/>
<sequence>MFSKANWFKALSLSLLSADFARSVELGPNAQDMLNQSMTILDDIYDPSAGYLYYFYYPLAAGAHETRSSVWYSVGLLQRNSGSDVDEAVKIIENVIGGQEKDTSVQWYGDYTVYPEQPTVGSAPYDPKIYNTWDPNWRGFIGTALIVIYEEYGSLLPENVQDLIVESLKNTTIGDTYRVNGVDGDNLSPSYSNPWLMRTMASSWTGHKLKDSNMTTWGDKWAEEFLDLFDRNQTLSEFNSPTYAAVSLYALTLAAKYLGNTDSVIGKNAKRVVQQIWEYESSLWNPNLRNFAGPWDRTYGLDMNNYVSIMSLWIWSFALVSNSSISRLSSFTGEHTYNGNAYAPPADQEQRNVTSWLSSNLTIGAQSFNLDVAGGYSKDITSWSPAVVQWLRPDESVGFFSLYTGEKAMQVDVSPNSLNLSYPLGNSSSNFTFHLSSNPLGETRDITSLKDIYGMDVEVIGGTVSPDPSIAFCGLIGGDCDIIHDFEFWSLTFNLPKGSSDVPSIHSS</sequence>
<dbReference type="EMBL" id="CP055900">
    <property type="protein sequence ID" value="QKX58485.1"/>
    <property type="molecule type" value="Genomic_DNA"/>
</dbReference>
<evidence type="ECO:0000256" key="1">
    <source>
        <dbReference type="SAM" id="SignalP"/>
    </source>
</evidence>
<dbReference type="PANTHER" id="PTHR40616">
    <property type="entry name" value="LINALOOL DEHYDRATASE_ISOMERASE DOMAIN-CONTAINING PROTEIN"/>
    <property type="match status" value="1"/>
</dbReference>
<evidence type="ECO:0000313" key="3">
    <source>
        <dbReference type="Proteomes" id="UP000509510"/>
    </source>
</evidence>
<dbReference type="RefSeq" id="XP_035344663.1">
    <property type="nucleotide sequence ID" value="XM_035488770.1"/>
</dbReference>
<dbReference type="AlphaFoldDB" id="A0A7H8QYF2"/>
<evidence type="ECO:0000313" key="2">
    <source>
        <dbReference type="EMBL" id="QKX58485.1"/>
    </source>
</evidence>
<protein>
    <recommendedName>
        <fullName evidence="4">Beta-lactamase-related domain-containing protein</fullName>
    </recommendedName>
</protein>
<feature type="signal peptide" evidence="1">
    <location>
        <begin position="1"/>
        <end position="23"/>
    </location>
</feature>
<dbReference type="Proteomes" id="UP000509510">
    <property type="component" value="Chromosome III"/>
</dbReference>
<feature type="chain" id="PRO_5028895622" description="Beta-lactamase-related domain-containing protein" evidence="1">
    <location>
        <begin position="24"/>
        <end position="508"/>
    </location>
</feature>
<dbReference type="GeneID" id="55993106"/>
<gene>
    <name evidence="2" type="ORF">TRUGW13939_05609</name>
</gene>
<organism evidence="2 3">
    <name type="scientific">Talaromyces rugulosus</name>
    <name type="common">Penicillium rugulosum</name>
    <dbReference type="NCBI Taxonomy" id="121627"/>
    <lineage>
        <taxon>Eukaryota</taxon>
        <taxon>Fungi</taxon>
        <taxon>Dikarya</taxon>
        <taxon>Ascomycota</taxon>
        <taxon>Pezizomycotina</taxon>
        <taxon>Eurotiomycetes</taxon>
        <taxon>Eurotiomycetidae</taxon>
        <taxon>Eurotiales</taxon>
        <taxon>Trichocomaceae</taxon>
        <taxon>Talaromyces</taxon>
        <taxon>Talaromyces sect. Islandici</taxon>
    </lineage>
</organism>
<dbReference type="KEGG" id="trg:TRUGW13939_05609"/>
<keyword evidence="3" id="KW-1185">Reference proteome</keyword>
<accession>A0A7H8QYF2</accession>
<proteinExistence type="predicted"/>
<dbReference type="PANTHER" id="PTHR40616:SF1">
    <property type="entry name" value="LINALOOL DEHYDRATASE_ISOMERASE DOMAIN-CONTAINING PROTEIN"/>
    <property type="match status" value="1"/>
</dbReference>
<reference evidence="3" key="1">
    <citation type="submission" date="2020-06" db="EMBL/GenBank/DDBJ databases">
        <title>A chromosome-scale genome assembly of Talaromyces rugulosus W13939.</title>
        <authorList>
            <person name="Wang B."/>
            <person name="Guo L."/>
            <person name="Ye K."/>
            <person name="Wang L."/>
        </authorList>
    </citation>
    <scope>NUCLEOTIDE SEQUENCE [LARGE SCALE GENOMIC DNA]</scope>
    <source>
        <strain evidence="3">W13939</strain>
    </source>
</reference>
<keyword evidence="1" id="KW-0732">Signal</keyword>
<evidence type="ECO:0008006" key="4">
    <source>
        <dbReference type="Google" id="ProtNLM"/>
    </source>
</evidence>
<name>A0A7H8QYF2_TALRU</name>